<reference evidence="1 2" key="1">
    <citation type="journal article" date="2021" name="BMC Biol.">
        <title>Horizontally acquired antibacterial genes associated with adaptive radiation of ladybird beetles.</title>
        <authorList>
            <person name="Li H.S."/>
            <person name="Tang X.F."/>
            <person name="Huang Y.H."/>
            <person name="Xu Z.Y."/>
            <person name="Chen M.L."/>
            <person name="Du X.Y."/>
            <person name="Qiu B.Y."/>
            <person name="Chen P.T."/>
            <person name="Zhang W."/>
            <person name="Slipinski A."/>
            <person name="Escalona H.E."/>
            <person name="Waterhouse R.M."/>
            <person name="Zwick A."/>
            <person name="Pang H."/>
        </authorList>
    </citation>
    <scope>NUCLEOTIDE SEQUENCE [LARGE SCALE GENOMIC DNA]</scope>
    <source>
        <strain evidence="1">SYSU2018</strain>
    </source>
</reference>
<name>A0ABD2MV48_9CUCU</name>
<accession>A0ABD2MV48</accession>
<keyword evidence="2" id="KW-1185">Reference proteome</keyword>
<comment type="caution">
    <text evidence="1">The sequence shown here is derived from an EMBL/GenBank/DDBJ whole genome shotgun (WGS) entry which is preliminary data.</text>
</comment>
<dbReference type="Proteomes" id="UP001516400">
    <property type="component" value="Unassembled WGS sequence"/>
</dbReference>
<gene>
    <name evidence="1" type="ORF">HHI36_009239</name>
</gene>
<dbReference type="EMBL" id="JABFTP020000021">
    <property type="protein sequence ID" value="KAL3270182.1"/>
    <property type="molecule type" value="Genomic_DNA"/>
</dbReference>
<sequence length="163" mass="18896">MFTVCEAAVLFLDFGCHDCVHCGTCNARSQPKCEFRDVYDGLPGNFPTYRGVHTAEQTAGCLRRVRAIPEAEQRKTDRYWNYHRCSADNSFWQSHGTQSAKRKIEIVVDRQWQPQFLRIHDLFRHHYSTVHLRLLRCGKQDSSIFEISSQECGMFPAENIPPS</sequence>
<dbReference type="AlphaFoldDB" id="A0ABD2MV48"/>
<evidence type="ECO:0000313" key="1">
    <source>
        <dbReference type="EMBL" id="KAL3270182.1"/>
    </source>
</evidence>
<protein>
    <submittedName>
        <fullName evidence="1">Uncharacterized protein</fullName>
    </submittedName>
</protein>
<organism evidence="1 2">
    <name type="scientific">Cryptolaemus montrouzieri</name>
    <dbReference type="NCBI Taxonomy" id="559131"/>
    <lineage>
        <taxon>Eukaryota</taxon>
        <taxon>Metazoa</taxon>
        <taxon>Ecdysozoa</taxon>
        <taxon>Arthropoda</taxon>
        <taxon>Hexapoda</taxon>
        <taxon>Insecta</taxon>
        <taxon>Pterygota</taxon>
        <taxon>Neoptera</taxon>
        <taxon>Endopterygota</taxon>
        <taxon>Coleoptera</taxon>
        <taxon>Polyphaga</taxon>
        <taxon>Cucujiformia</taxon>
        <taxon>Coccinelloidea</taxon>
        <taxon>Coccinellidae</taxon>
        <taxon>Scymninae</taxon>
        <taxon>Scymnini</taxon>
        <taxon>Cryptolaemus</taxon>
    </lineage>
</organism>
<evidence type="ECO:0000313" key="2">
    <source>
        <dbReference type="Proteomes" id="UP001516400"/>
    </source>
</evidence>
<proteinExistence type="predicted"/>